<dbReference type="EMBL" id="DQZW01000197">
    <property type="protein sequence ID" value="HDL90078.1"/>
    <property type="molecule type" value="Genomic_DNA"/>
</dbReference>
<dbReference type="Proteomes" id="UP000886355">
    <property type="component" value="Unassembled WGS sequence"/>
</dbReference>
<comment type="caution">
    <text evidence="2">The sequence shown here is derived from an EMBL/GenBank/DDBJ whole genome shotgun (WGS) entry which is preliminary data.</text>
</comment>
<dbReference type="SUPFAM" id="SSF46548">
    <property type="entry name" value="alpha-helical ferredoxin"/>
    <property type="match status" value="1"/>
</dbReference>
<evidence type="ECO:0000259" key="1">
    <source>
        <dbReference type="PROSITE" id="PS51379"/>
    </source>
</evidence>
<dbReference type="AlphaFoldDB" id="A0A7C1AW14"/>
<organism evidence="2">
    <name type="scientific">Thermodesulforhabdus norvegica</name>
    <dbReference type="NCBI Taxonomy" id="39841"/>
    <lineage>
        <taxon>Bacteria</taxon>
        <taxon>Pseudomonadati</taxon>
        <taxon>Thermodesulfobacteriota</taxon>
        <taxon>Syntrophobacteria</taxon>
        <taxon>Syntrophobacterales</taxon>
        <taxon>Thermodesulforhabdaceae</taxon>
        <taxon>Thermodesulforhabdus</taxon>
    </lineage>
</organism>
<proteinExistence type="predicted"/>
<protein>
    <submittedName>
        <fullName evidence="2">Epoxyqueuosine reductase</fullName>
    </submittedName>
</protein>
<evidence type="ECO:0000313" key="2">
    <source>
        <dbReference type="EMBL" id="HDL90078.1"/>
    </source>
</evidence>
<name>A0A7C1AW14_9BACT</name>
<dbReference type="PANTHER" id="PTHR42827:SF1">
    <property type="entry name" value="IRON-SULFUR CLUSTER-BINDING PROTEIN"/>
    <property type="match status" value="1"/>
</dbReference>
<dbReference type="InterPro" id="IPR017896">
    <property type="entry name" value="4Fe4S_Fe-S-bd"/>
</dbReference>
<reference evidence="2" key="1">
    <citation type="journal article" date="2020" name="mSystems">
        <title>Genome- and Community-Level Interaction Insights into Carbon Utilization and Element Cycling Functions of Hydrothermarchaeota in Hydrothermal Sediment.</title>
        <authorList>
            <person name="Zhou Z."/>
            <person name="Liu Y."/>
            <person name="Xu W."/>
            <person name="Pan J."/>
            <person name="Luo Z.H."/>
            <person name="Li M."/>
        </authorList>
    </citation>
    <scope>NUCLEOTIDE SEQUENCE [LARGE SCALE GENOMIC DNA]</scope>
    <source>
        <strain evidence="2">HyVt-19</strain>
    </source>
</reference>
<accession>A0A7C1AW14</accession>
<feature type="non-terminal residue" evidence="2">
    <location>
        <position position="1"/>
    </location>
</feature>
<dbReference type="PANTHER" id="PTHR42827">
    <property type="entry name" value="IRON-SULFUR CLUSTER-BINDING PROTEIN-RELATED"/>
    <property type="match status" value="1"/>
</dbReference>
<gene>
    <name evidence="2" type="ORF">ENG14_04160</name>
</gene>
<sequence length="258" mass="28449">ARKLGADLAGFASVEELKKAPSFNISCSIPESFVDASNAVDENGPVQVASEEVRWPEGAKTVMIVAVHHPDNRPEMDWWYGWTDPPGNKILAKIVQSLCEYASDLYGVEVFHLPYHVEKGGIYLKDAAVIAGLGCIGRNNLLITPEFGPRVRLRAFTLNVELPSTGPSEFNPCRNCEGQCVKACPQNAFSDNVSDRGLRGEGILYYGEKIFSRAACYRQMETDEAEAVEEKIENSSQTVKIIKYCRRCELACPLGKAI</sequence>
<dbReference type="PROSITE" id="PS51379">
    <property type="entry name" value="4FE4S_FER_2"/>
    <property type="match status" value="1"/>
</dbReference>
<feature type="domain" description="4Fe-4S ferredoxin-type" evidence="1">
    <location>
        <begin position="166"/>
        <end position="194"/>
    </location>
</feature>